<dbReference type="InterPro" id="IPR029058">
    <property type="entry name" value="AB_hydrolase_fold"/>
</dbReference>
<organism evidence="3 4">
    <name type="scientific">Rhizoclosmatium globosum</name>
    <dbReference type="NCBI Taxonomy" id="329046"/>
    <lineage>
        <taxon>Eukaryota</taxon>
        <taxon>Fungi</taxon>
        <taxon>Fungi incertae sedis</taxon>
        <taxon>Chytridiomycota</taxon>
        <taxon>Chytridiomycota incertae sedis</taxon>
        <taxon>Chytridiomycetes</taxon>
        <taxon>Chytridiales</taxon>
        <taxon>Chytriomycetaceae</taxon>
        <taxon>Rhizoclosmatium</taxon>
    </lineage>
</organism>
<evidence type="ECO:0000313" key="4">
    <source>
        <dbReference type="Proteomes" id="UP000193642"/>
    </source>
</evidence>
<dbReference type="OrthoDB" id="414698at2759"/>
<evidence type="ECO:0000256" key="1">
    <source>
        <dbReference type="SAM" id="MobiDB-lite"/>
    </source>
</evidence>
<dbReference type="AlphaFoldDB" id="A0A1Y2D348"/>
<dbReference type="InterPro" id="IPR005645">
    <property type="entry name" value="FSH-like_dom"/>
</dbReference>
<sequence>MSARLLPERKSVPQTERCSPKGLGTIGAELVYVTAPHDAPTPDQEIDAMTEAERLKLHGEMKPEDILKGWWVSNADKTGQIGYKESIHFLKKVWIEKGPFDGILGSHKARNGPAPPLRTRLRLKSKRLDPIHPPRFLILYPGSSRPQ</sequence>
<evidence type="ECO:0000259" key="2">
    <source>
        <dbReference type="Pfam" id="PF03959"/>
    </source>
</evidence>
<name>A0A1Y2D348_9FUNG</name>
<dbReference type="Pfam" id="PF03959">
    <property type="entry name" value="FSH1"/>
    <property type="match status" value="1"/>
</dbReference>
<dbReference type="EMBL" id="MCGO01000001">
    <property type="protein sequence ID" value="ORY53564.1"/>
    <property type="molecule type" value="Genomic_DNA"/>
</dbReference>
<gene>
    <name evidence="3" type="ORF">BCR33DRAFT_3157</name>
</gene>
<feature type="region of interest" description="Disordered" evidence="1">
    <location>
        <begin position="1"/>
        <end position="21"/>
    </location>
</feature>
<comment type="caution">
    <text evidence="3">The sequence shown here is derived from an EMBL/GenBank/DDBJ whole genome shotgun (WGS) entry which is preliminary data.</text>
</comment>
<feature type="compositionally biased region" description="Basic and acidic residues" evidence="1">
    <location>
        <begin position="1"/>
        <end position="11"/>
    </location>
</feature>
<dbReference type="Proteomes" id="UP000193642">
    <property type="component" value="Unassembled WGS sequence"/>
</dbReference>
<keyword evidence="4" id="KW-1185">Reference proteome</keyword>
<dbReference type="Gene3D" id="3.40.50.1820">
    <property type="entry name" value="alpha/beta hydrolase"/>
    <property type="match status" value="1"/>
</dbReference>
<evidence type="ECO:0000313" key="3">
    <source>
        <dbReference type="EMBL" id="ORY53564.1"/>
    </source>
</evidence>
<accession>A0A1Y2D348</accession>
<reference evidence="3 4" key="1">
    <citation type="submission" date="2016-07" db="EMBL/GenBank/DDBJ databases">
        <title>Pervasive Adenine N6-methylation of Active Genes in Fungi.</title>
        <authorList>
            <consortium name="DOE Joint Genome Institute"/>
            <person name="Mondo S.J."/>
            <person name="Dannebaum R.O."/>
            <person name="Kuo R.C."/>
            <person name="Labutti K."/>
            <person name="Haridas S."/>
            <person name="Kuo A."/>
            <person name="Salamov A."/>
            <person name="Ahrendt S.R."/>
            <person name="Lipzen A."/>
            <person name="Sullivan W."/>
            <person name="Andreopoulos W.B."/>
            <person name="Clum A."/>
            <person name="Lindquist E."/>
            <person name="Daum C."/>
            <person name="Ramamoorthy G.K."/>
            <person name="Gryganskyi A."/>
            <person name="Culley D."/>
            <person name="Magnuson J.K."/>
            <person name="James T.Y."/>
            <person name="O'Malley M.A."/>
            <person name="Stajich J.E."/>
            <person name="Spatafora J.W."/>
            <person name="Visel A."/>
            <person name="Grigoriev I.V."/>
        </authorList>
    </citation>
    <scope>NUCLEOTIDE SEQUENCE [LARGE SCALE GENOMIC DNA]</scope>
    <source>
        <strain evidence="3 4">JEL800</strain>
    </source>
</reference>
<feature type="domain" description="Serine hydrolase" evidence="2">
    <location>
        <begin position="26"/>
        <end position="105"/>
    </location>
</feature>
<proteinExistence type="predicted"/>
<protein>
    <recommendedName>
        <fullName evidence="2">Serine hydrolase domain-containing protein</fullName>
    </recommendedName>
</protein>